<organism evidence="1 2">
    <name type="scientific">candidate division WWE3 bacterium</name>
    <dbReference type="NCBI Taxonomy" id="2053526"/>
    <lineage>
        <taxon>Bacteria</taxon>
        <taxon>Katanobacteria</taxon>
    </lineage>
</organism>
<dbReference type="EMBL" id="DQFB01000002">
    <property type="protein sequence ID" value="HCQ40204.1"/>
    <property type="molecule type" value="Genomic_DNA"/>
</dbReference>
<evidence type="ECO:0000313" key="1">
    <source>
        <dbReference type="EMBL" id="HCQ40204.1"/>
    </source>
</evidence>
<evidence type="ECO:0000313" key="2">
    <source>
        <dbReference type="Proteomes" id="UP000262056"/>
    </source>
</evidence>
<sequence length="385" mass="42776">MPVETVNSIAFEVSQDEKTREETPHGTDSWAIPETKELTTSGAEARAGEVLMDVYKAVPEITGYLLGSKESTPTVIGVDSNGMILFPETGTVVIPYDVSSQERIRMLKQPIKSALDTTDDGWIFTEVIRPETSAGRNRIDTEEDLANLSVRNITERAPLEAKDVKKMTAQVMRHISGALPTDGETSAVELSGEGGVKVKVHTEKDGKGKTILLDENGQKVNLSDYPDDVRNLYESYFHGPASGEEPLGIEAAFPSARGQKLPDELETRIGDFPETEEKVKRYAGKKRHGIYMELEHPAEAVNKMLAAERKERPLQLPANEPGRLPEAFERTGIVPIIIGIEGKFTAFYDEKKNDIILCVRNRENNWTASRLEKIPQEKIESLWAE</sequence>
<accession>A0A656PLR2</accession>
<dbReference type="Proteomes" id="UP000262056">
    <property type="component" value="Unassembled WGS sequence"/>
</dbReference>
<dbReference type="AlphaFoldDB" id="A0A656PLR2"/>
<protein>
    <submittedName>
        <fullName evidence="1">Uncharacterized protein</fullName>
    </submittedName>
</protein>
<gene>
    <name evidence="1" type="ORF">DIU24_00665</name>
</gene>
<reference evidence="1 2" key="1">
    <citation type="journal article" date="2018" name="Nat. Biotechnol.">
        <title>A standardized bacterial taxonomy based on genome phylogeny substantially revises the tree of life.</title>
        <authorList>
            <person name="Parks D.H."/>
            <person name="Chuvochina M."/>
            <person name="Waite D.W."/>
            <person name="Rinke C."/>
            <person name="Skarshewski A."/>
            <person name="Chaumeil P.A."/>
            <person name="Hugenholtz P."/>
        </authorList>
    </citation>
    <scope>NUCLEOTIDE SEQUENCE [LARGE SCALE GENOMIC DNA]</scope>
    <source>
        <strain evidence="1">UBA12021</strain>
    </source>
</reference>
<proteinExistence type="predicted"/>
<comment type="caution">
    <text evidence="1">The sequence shown here is derived from an EMBL/GenBank/DDBJ whole genome shotgun (WGS) entry which is preliminary data.</text>
</comment>
<name>A0A656PLR2_UNCKA</name>